<dbReference type="Gene3D" id="1.20.1250.20">
    <property type="entry name" value="MFS general substrate transporter like domains"/>
    <property type="match status" value="2"/>
</dbReference>
<dbReference type="CDD" id="cd17352">
    <property type="entry name" value="MFS_MCT_SLC16"/>
    <property type="match status" value="1"/>
</dbReference>
<evidence type="ECO:0000256" key="2">
    <source>
        <dbReference type="ARBA" id="ARBA00006727"/>
    </source>
</evidence>
<feature type="transmembrane region" description="Helical" evidence="8">
    <location>
        <begin position="192"/>
        <end position="212"/>
    </location>
</feature>
<dbReference type="InterPro" id="IPR036259">
    <property type="entry name" value="MFS_trans_sf"/>
</dbReference>
<dbReference type="Pfam" id="PF07690">
    <property type="entry name" value="MFS_1"/>
    <property type="match status" value="1"/>
</dbReference>
<dbReference type="SUPFAM" id="SSF103473">
    <property type="entry name" value="MFS general substrate transporter"/>
    <property type="match status" value="1"/>
</dbReference>
<dbReference type="InterPro" id="IPR050327">
    <property type="entry name" value="Proton-linked_MCT"/>
</dbReference>
<evidence type="ECO:0000256" key="8">
    <source>
        <dbReference type="SAM" id="Phobius"/>
    </source>
</evidence>
<sequence>MSTTDDTPRLDEEKVKAPPAFQRPPAPDGGMAAWLVVLGTWCTSFCSFGWLNSIGVFQEYYETTLLKQYSPSTISWITSLQIFFMMGLGPVVGFLYDRAGTRNLLLAGSFLHVLGIMMTSLGTQYYQILLAQGVCSAIGVACIFQPAVMALGGWFDRHRGAAFGVAFTGSSLGGVVFPILVARLISSVGFGWAMRIAGFLILFLLVIANLTVRAYTPPGNTAPAASSAGPNAKPPPPFSNPLKETSFLFLIAGFFLFSYGFFVVIDYLPVQALAAGMDANLAGYMLPILNAGSLFGRLASGVLGDKLGRYNIFILVCFLTGLWILGLWLPDDSTPALIAFAVLFGFFSGAFVSLIVPLVMQISPLPELGIRSGMIMLVMAVSGLTTNPINGAILTHCGWSALKIFAGVFCLAGTFFVLLIRVQQVGWRPLKRF</sequence>
<feature type="transmembrane region" description="Helical" evidence="8">
    <location>
        <begin position="368"/>
        <end position="389"/>
    </location>
</feature>
<evidence type="ECO:0000256" key="6">
    <source>
        <dbReference type="ARBA" id="ARBA00023136"/>
    </source>
</evidence>
<feature type="transmembrane region" description="Helical" evidence="8">
    <location>
        <begin position="401"/>
        <end position="422"/>
    </location>
</feature>
<reference evidence="10 11" key="1">
    <citation type="submission" date="2024-01" db="EMBL/GenBank/DDBJ databases">
        <authorList>
            <person name="Allen C."/>
            <person name="Tagirdzhanova G."/>
        </authorList>
    </citation>
    <scope>NUCLEOTIDE SEQUENCE [LARGE SCALE GENOMIC DNA]</scope>
</reference>
<feature type="transmembrane region" description="Helical" evidence="8">
    <location>
        <begin position="163"/>
        <end position="186"/>
    </location>
</feature>
<keyword evidence="11" id="KW-1185">Reference proteome</keyword>
<name>A0ABP0BBI8_9PEZI</name>
<evidence type="ECO:0000256" key="4">
    <source>
        <dbReference type="ARBA" id="ARBA00022692"/>
    </source>
</evidence>
<comment type="caution">
    <text evidence="10">The sequence shown here is derived from an EMBL/GenBank/DDBJ whole genome shotgun (WGS) entry which is preliminary data.</text>
</comment>
<feature type="transmembrane region" description="Helical" evidence="8">
    <location>
        <begin position="336"/>
        <end position="356"/>
    </location>
</feature>
<comment type="similarity">
    <text evidence="2">Belongs to the major facilitator superfamily. Monocarboxylate porter (TC 2.A.1.13) family.</text>
</comment>
<evidence type="ECO:0000313" key="11">
    <source>
        <dbReference type="Proteomes" id="UP001642405"/>
    </source>
</evidence>
<feature type="transmembrane region" description="Helical" evidence="8">
    <location>
        <begin position="103"/>
        <end position="122"/>
    </location>
</feature>
<feature type="transmembrane region" description="Helical" evidence="8">
    <location>
        <begin position="74"/>
        <end position="96"/>
    </location>
</feature>
<evidence type="ECO:0000259" key="9">
    <source>
        <dbReference type="PROSITE" id="PS50850"/>
    </source>
</evidence>
<keyword evidence="6 8" id="KW-0472">Membrane</keyword>
<feature type="transmembrane region" description="Helical" evidence="8">
    <location>
        <begin position="247"/>
        <end position="269"/>
    </location>
</feature>
<dbReference type="PANTHER" id="PTHR11360">
    <property type="entry name" value="MONOCARBOXYLATE TRANSPORTER"/>
    <property type="match status" value="1"/>
</dbReference>
<accession>A0ABP0BBI8</accession>
<dbReference type="PANTHER" id="PTHR11360:SF224">
    <property type="entry name" value="MAJOR FACILITATOR SUPERFAMILY (MFS) PROFILE DOMAIN-CONTAINING PROTEIN-RELATED"/>
    <property type="match status" value="1"/>
</dbReference>
<feature type="transmembrane region" description="Helical" evidence="8">
    <location>
        <begin position="312"/>
        <end position="330"/>
    </location>
</feature>
<keyword evidence="4 8" id="KW-0812">Transmembrane</keyword>
<feature type="domain" description="Major facilitator superfamily (MFS) profile" evidence="9">
    <location>
        <begin position="32"/>
        <end position="425"/>
    </location>
</feature>
<dbReference type="Proteomes" id="UP001642405">
    <property type="component" value="Unassembled WGS sequence"/>
</dbReference>
<feature type="transmembrane region" description="Helical" evidence="8">
    <location>
        <begin position="32"/>
        <end position="54"/>
    </location>
</feature>
<feature type="compositionally biased region" description="Basic and acidic residues" evidence="7">
    <location>
        <begin position="1"/>
        <end position="16"/>
    </location>
</feature>
<dbReference type="EMBL" id="CAWUHB010000012">
    <property type="protein sequence ID" value="CAK7216958.1"/>
    <property type="molecule type" value="Genomic_DNA"/>
</dbReference>
<evidence type="ECO:0000256" key="5">
    <source>
        <dbReference type="ARBA" id="ARBA00022989"/>
    </source>
</evidence>
<evidence type="ECO:0000256" key="3">
    <source>
        <dbReference type="ARBA" id="ARBA00022448"/>
    </source>
</evidence>
<evidence type="ECO:0000256" key="1">
    <source>
        <dbReference type="ARBA" id="ARBA00004141"/>
    </source>
</evidence>
<evidence type="ECO:0000256" key="7">
    <source>
        <dbReference type="SAM" id="MobiDB-lite"/>
    </source>
</evidence>
<evidence type="ECO:0000313" key="10">
    <source>
        <dbReference type="EMBL" id="CAK7216958.1"/>
    </source>
</evidence>
<dbReference type="InterPro" id="IPR020846">
    <property type="entry name" value="MFS_dom"/>
</dbReference>
<dbReference type="PROSITE" id="PS50850">
    <property type="entry name" value="MFS"/>
    <property type="match status" value="1"/>
</dbReference>
<feature type="region of interest" description="Disordered" evidence="7">
    <location>
        <begin position="1"/>
        <end position="24"/>
    </location>
</feature>
<keyword evidence="3" id="KW-0813">Transport</keyword>
<gene>
    <name evidence="10" type="ORF">SCUCBS95973_002989</name>
</gene>
<organism evidence="10 11">
    <name type="scientific">Sporothrix curviconia</name>
    <dbReference type="NCBI Taxonomy" id="1260050"/>
    <lineage>
        <taxon>Eukaryota</taxon>
        <taxon>Fungi</taxon>
        <taxon>Dikarya</taxon>
        <taxon>Ascomycota</taxon>
        <taxon>Pezizomycotina</taxon>
        <taxon>Sordariomycetes</taxon>
        <taxon>Sordariomycetidae</taxon>
        <taxon>Ophiostomatales</taxon>
        <taxon>Ophiostomataceae</taxon>
        <taxon>Sporothrix</taxon>
    </lineage>
</organism>
<dbReference type="InterPro" id="IPR011701">
    <property type="entry name" value="MFS"/>
</dbReference>
<comment type="subcellular location">
    <subcellularLocation>
        <location evidence="1">Membrane</location>
        <topology evidence="1">Multi-pass membrane protein</topology>
    </subcellularLocation>
</comment>
<protein>
    <recommendedName>
        <fullName evidence="9">Major facilitator superfamily (MFS) profile domain-containing protein</fullName>
    </recommendedName>
</protein>
<proteinExistence type="inferred from homology"/>
<feature type="transmembrane region" description="Helical" evidence="8">
    <location>
        <begin position="128"/>
        <end position="151"/>
    </location>
</feature>
<keyword evidence="5 8" id="KW-1133">Transmembrane helix</keyword>
<feature type="transmembrane region" description="Helical" evidence="8">
    <location>
        <begin position="281"/>
        <end position="300"/>
    </location>
</feature>